<dbReference type="EMBL" id="LQXA01000013">
    <property type="protein sequence ID" value="KZC96038.1"/>
    <property type="molecule type" value="Genomic_DNA"/>
</dbReference>
<reference evidence="4 5" key="1">
    <citation type="submission" date="2016-01" db="EMBL/GenBank/DDBJ databases">
        <title>Draft genome sequence of Clavibacter michiganensis subsp. tessellarius DOAB 609.</title>
        <authorList>
            <person name="Tambong J.T."/>
        </authorList>
    </citation>
    <scope>NUCLEOTIDE SEQUENCE [LARGE SCALE GENOMIC DNA]</scope>
    <source>
        <strain evidence="4 5">DOAB 609</strain>
    </source>
</reference>
<name>A0A154V3T9_9MICO</name>
<evidence type="ECO:0000313" key="5">
    <source>
        <dbReference type="Proteomes" id="UP000076218"/>
    </source>
</evidence>
<keyword evidence="2" id="KW-0812">Transmembrane</keyword>
<evidence type="ECO:0000256" key="2">
    <source>
        <dbReference type="SAM" id="Phobius"/>
    </source>
</evidence>
<dbReference type="RefSeq" id="WP_063070560.1">
    <property type="nucleotide sequence ID" value="NZ_LQXA01000013.1"/>
</dbReference>
<evidence type="ECO:0000313" key="4">
    <source>
        <dbReference type="EMBL" id="KZC96038.1"/>
    </source>
</evidence>
<feature type="region of interest" description="Disordered" evidence="1">
    <location>
        <begin position="141"/>
        <end position="162"/>
    </location>
</feature>
<proteinExistence type="predicted"/>
<protein>
    <recommendedName>
        <fullName evidence="3">VanZ-like domain-containing protein</fullName>
    </recommendedName>
</protein>
<dbReference type="OrthoDB" id="3787741at2"/>
<feature type="transmembrane region" description="Helical" evidence="2">
    <location>
        <begin position="115"/>
        <end position="133"/>
    </location>
</feature>
<dbReference type="Proteomes" id="UP000076218">
    <property type="component" value="Unassembled WGS sequence"/>
</dbReference>
<dbReference type="PANTHER" id="PTHR28008:SF1">
    <property type="entry name" value="DOMAIN PROTEIN, PUTATIVE (AFU_ORTHOLOGUE AFUA_3G10980)-RELATED"/>
    <property type="match status" value="1"/>
</dbReference>
<dbReference type="STRING" id="31965.AWH51_04420"/>
<keyword evidence="2" id="KW-0472">Membrane</keyword>
<comment type="caution">
    <text evidence="4">The sequence shown here is derived from an EMBL/GenBank/DDBJ whole genome shotgun (WGS) entry which is preliminary data.</text>
</comment>
<evidence type="ECO:0000259" key="3">
    <source>
        <dbReference type="Pfam" id="PF04892"/>
    </source>
</evidence>
<feature type="transmembrane region" description="Helical" evidence="2">
    <location>
        <begin position="7"/>
        <end position="24"/>
    </location>
</feature>
<dbReference type="AlphaFoldDB" id="A0A154V3T9"/>
<feature type="domain" description="VanZ-like" evidence="3">
    <location>
        <begin position="14"/>
        <end position="131"/>
    </location>
</feature>
<sequence>MLLRHPLLGTATGLYLGLVAWITLSPEPYDRRIDGFLFRGLRALHRHDGTSWITYSVVEGAANVVMFVPVGMFLVLLLGRPRWWLAIALGVGLSALIETAQAFLPTRVSDVRDVVHNGLGALIGVVVALILTARSENARRRALRRRARPSPTGPQSLVGTRR</sequence>
<dbReference type="PANTHER" id="PTHR28008">
    <property type="entry name" value="DOMAIN PROTEIN, PUTATIVE (AFU_ORTHOLOGUE AFUA_3G10980)-RELATED"/>
    <property type="match status" value="1"/>
</dbReference>
<feature type="transmembrane region" description="Helical" evidence="2">
    <location>
        <begin position="52"/>
        <end position="76"/>
    </location>
</feature>
<evidence type="ECO:0000256" key="1">
    <source>
        <dbReference type="SAM" id="MobiDB-lite"/>
    </source>
</evidence>
<keyword evidence="2" id="KW-1133">Transmembrane helix</keyword>
<organism evidence="4 5">
    <name type="scientific">Clavibacter tessellarius</name>
    <dbReference type="NCBI Taxonomy" id="31965"/>
    <lineage>
        <taxon>Bacteria</taxon>
        <taxon>Bacillati</taxon>
        <taxon>Actinomycetota</taxon>
        <taxon>Actinomycetes</taxon>
        <taxon>Micrococcales</taxon>
        <taxon>Microbacteriaceae</taxon>
        <taxon>Clavibacter</taxon>
    </lineage>
</organism>
<dbReference type="InterPro" id="IPR006976">
    <property type="entry name" value="VanZ-like"/>
</dbReference>
<accession>A0A154V3T9</accession>
<dbReference type="Pfam" id="PF04892">
    <property type="entry name" value="VanZ"/>
    <property type="match status" value="1"/>
</dbReference>
<gene>
    <name evidence="4" type="ORF">AWH51_04420</name>
</gene>
<feature type="transmembrane region" description="Helical" evidence="2">
    <location>
        <begin position="83"/>
        <end position="103"/>
    </location>
</feature>
<feature type="compositionally biased region" description="Polar residues" evidence="1">
    <location>
        <begin position="153"/>
        <end position="162"/>
    </location>
</feature>